<dbReference type="SUPFAM" id="SSF161098">
    <property type="entry name" value="MetI-like"/>
    <property type="match status" value="1"/>
</dbReference>
<dbReference type="AlphaFoldDB" id="F8EYT4"/>
<dbReference type="KEGG" id="scd:Spica_0726"/>
<name>F8EYT4_GRAC1</name>
<accession>F8EYT4</accession>
<keyword evidence="10" id="KW-1185">Reference proteome</keyword>
<feature type="transmembrane region" description="Helical" evidence="7">
    <location>
        <begin position="75"/>
        <end position="97"/>
    </location>
</feature>
<keyword evidence="2 7" id="KW-0813">Transport</keyword>
<dbReference type="STRING" id="744872.Spica_0726"/>
<comment type="similarity">
    <text evidence="7">Belongs to the binding-protein-dependent transport system permease family.</text>
</comment>
<dbReference type="HOGENOM" id="CLU_016047_0_2_12"/>
<evidence type="ECO:0000256" key="6">
    <source>
        <dbReference type="ARBA" id="ARBA00023136"/>
    </source>
</evidence>
<dbReference type="PANTHER" id="PTHR30193:SF37">
    <property type="entry name" value="INNER MEMBRANE ABC TRANSPORTER PERMEASE PROTEIN YCJO"/>
    <property type="match status" value="1"/>
</dbReference>
<evidence type="ECO:0000313" key="10">
    <source>
        <dbReference type="Proteomes" id="UP000000503"/>
    </source>
</evidence>
<dbReference type="EMBL" id="CP002868">
    <property type="protein sequence ID" value="AEJ18880.1"/>
    <property type="molecule type" value="Genomic_DNA"/>
</dbReference>
<dbReference type="CDD" id="cd06261">
    <property type="entry name" value="TM_PBP2"/>
    <property type="match status" value="1"/>
</dbReference>
<sequence length="296" mass="33986">MEQKGRYHRYLNRVGWLYVTPATLLYILFMLYPVIYSLFMVTQKWRGFNRQFVGFGNFIRMVQDSIFWKALSHNFLFMVIQVPIMILLALILATILNSEIKRFKGVFRTIYFLPCVTSLVAYSVIFRILLQSNGILNNLLQDIHLINEPIGWLSNGFWAKITIMIALTWRWTGYNMVFFLVGLQNIDSEIYEAAEVDGAGKIKQFFSITLPLLVPVILFSLITSTNGTMQLFDEPNILTWGGGPSNETMTVALYIYNQAFVLNSDLGYAATLSYVMVFIAAVLAFIQLRLLGDKEK</sequence>
<dbReference type="Proteomes" id="UP000000503">
    <property type="component" value="Chromosome"/>
</dbReference>
<feature type="transmembrane region" description="Helical" evidence="7">
    <location>
        <begin position="16"/>
        <end position="39"/>
    </location>
</feature>
<evidence type="ECO:0000313" key="9">
    <source>
        <dbReference type="EMBL" id="AEJ18880.1"/>
    </source>
</evidence>
<dbReference type="InterPro" id="IPR051393">
    <property type="entry name" value="ABC_transporter_permease"/>
</dbReference>
<evidence type="ECO:0000256" key="2">
    <source>
        <dbReference type="ARBA" id="ARBA00022448"/>
    </source>
</evidence>
<organism evidence="9 10">
    <name type="scientific">Gracilinema caldarium (strain ATCC 51460 / DSM 7334 / H1)</name>
    <name type="common">Treponema caldarium</name>
    <dbReference type="NCBI Taxonomy" id="744872"/>
    <lineage>
        <taxon>Bacteria</taxon>
        <taxon>Pseudomonadati</taxon>
        <taxon>Spirochaetota</taxon>
        <taxon>Spirochaetia</taxon>
        <taxon>Spirochaetales</taxon>
        <taxon>Breznakiellaceae</taxon>
        <taxon>Gracilinema</taxon>
    </lineage>
</organism>
<proteinExistence type="inferred from homology"/>
<reference evidence="10" key="1">
    <citation type="journal article" date="2013" name="Stand. Genomic Sci.">
        <title>Genome sequence of the thermophilic fresh-water bacterium Spirochaeta caldaria type strain (H1(T)), reclassification of Spirochaeta caldaria, Spirochaeta stenostrepta, and Spirochaeta zuelzerae in the genus Treponema as Treponema caldaria comb. nov., Treponema stenostrepta comb. nov., and Treponema zuelzerae comb. nov., and emendation of the genus Treponema.</title>
        <authorList>
            <person name="Abt B."/>
            <person name="Goker M."/>
            <person name="Scheuner C."/>
            <person name="Han C."/>
            <person name="Lu M."/>
            <person name="Misra M."/>
            <person name="Lapidus A."/>
            <person name="Nolan M."/>
            <person name="Lucas S."/>
            <person name="Hammon N."/>
            <person name="Deshpande S."/>
            <person name="Cheng J.F."/>
            <person name="Tapia R."/>
            <person name="Goodwin L.A."/>
            <person name="Pitluck S."/>
            <person name="Liolios K."/>
            <person name="Pagani I."/>
            <person name="Ivanova N."/>
            <person name="Mavromatis K."/>
            <person name="Mikhailova N."/>
            <person name="Huntemann M."/>
            <person name="Pati A."/>
            <person name="Chen A."/>
            <person name="Palaniappan K."/>
            <person name="Land M."/>
            <person name="Hauser L."/>
            <person name="Jeffries C.D."/>
            <person name="Rohde M."/>
            <person name="Spring S."/>
            <person name="Gronow S."/>
            <person name="Detter J.C."/>
            <person name="Bristow J."/>
            <person name="Eisen J.A."/>
            <person name="Markowitz V."/>
            <person name="Hugenholtz P."/>
            <person name="Kyrpides N.C."/>
            <person name="Woyke T."/>
            <person name="Klenk H.P."/>
        </authorList>
    </citation>
    <scope>NUCLEOTIDE SEQUENCE</scope>
    <source>
        <strain evidence="10">ATCC 51460 / DSM 7334 / H1</strain>
    </source>
</reference>
<gene>
    <name evidence="9" type="ordered locus">Spica_0726</name>
</gene>
<evidence type="ECO:0000259" key="8">
    <source>
        <dbReference type="PROSITE" id="PS50928"/>
    </source>
</evidence>
<keyword evidence="6 7" id="KW-0472">Membrane</keyword>
<evidence type="ECO:0000256" key="4">
    <source>
        <dbReference type="ARBA" id="ARBA00022692"/>
    </source>
</evidence>
<feature type="transmembrane region" description="Helical" evidence="7">
    <location>
        <begin position="266"/>
        <end position="286"/>
    </location>
</feature>
<protein>
    <submittedName>
        <fullName evidence="9">ABC-type transporter, integral membrane subunit</fullName>
    </submittedName>
</protein>
<dbReference type="InterPro" id="IPR035906">
    <property type="entry name" value="MetI-like_sf"/>
</dbReference>
<evidence type="ECO:0000256" key="1">
    <source>
        <dbReference type="ARBA" id="ARBA00004651"/>
    </source>
</evidence>
<dbReference type="Gene3D" id="1.10.3720.10">
    <property type="entry name" value="MetI-like"/>
    <property type="match status" value="1"/>
</dbReference>
<dbReference type="GO" id="GO:0055085">
    <property type="term" value="P:transmembrane transport"/>
    <property type="evidence" value="ECO:0007669"/>
    <property type="project" value="InterPro"/>
</dbReference>
<feature type="transmembrane region" description="Helical" evidence="7">
    <location>
        <begin position="205"/>
        <end position="223"/>
    </location>
</feature>
<keyword evidence="3" id="KW-1003">Cell membrane</keyword>
<feature type="domain" description="ABC transmembrane type-1" evidence="8">
    <location>
        <begin position="71"/>
        <end position="287"/>
    </location>
</feature>
<evidence type="ECO:0000256" key="7">
    <source>
        <dbReference type="RuleBase" id="RU363032"/>
    </source>
</evidence>
<evidence type="ECO:0000256" key="5">
    <source>
        <dbReference type="ARBA" id="ARBA00022989"/>
    </source>
</evidence>
<dbReference type="GO" id="GO:0005886">
    <property type="term" value="C:plasma membrane"/>
    <property type="evidence" value="ECO:0007669"/>
    <property type="project" value="UniProtKB-SubCell"/>
</dbReference>
<dbReference type="eggNOG" id="COG1175">
    <property type="taxonomic scope" value="Bacteria"/>
</dbReference>
<dbReference type="PROSITE" id="PS50928">
    <property type="entry name" value="ABC_TM1"/>
    <property type="match status" value="1"/>
</dbReference>
<dbReference type="PANTHER" id="PTHR30193">
    <property type="entry name" value="ABC TRANSPORTER PERMEASE PROTEIN"/>
    <property type="match status" value="1"/>
</dbReference>
<comment type="subcellular location">
    <subcellularLocation>
        <location evidence="1 7">Cell membrane</location>
        <topology evidence="1 7">Multi-pass membrane protein</topology>
    </subcellularLocation>
</comment>
<dbReference type="InterPro" id="IPR000515">
    <property type="entry name" value="MetI-like"/>
</dbReference>
<dbReference type="Pfam" id="PF00528">
    <property type="entry name" value="BPD_transp_1"/>
    <property type="match status" value="1"/>
</dbReference>
<feature type="transmembrane region" description="Helical" evidence="7">
    <location>
        <begin position="109"/>
        <end position="130"/>
    </location>
</feature>
<evidence type="ECO:0000256" key="3">
    <source>
        <dbReference type="ARBA" id="ARBA00022475"/>
    </source>
</evidence>
<keyword evidence="4 7" id="KW-0812">Transmembrane</keyword>
<keyword evidence="5 7" id="KW-1133">Transmembrane helix</keyword>